<proteinExistence type="predicted"/>
<dbReference type="EMBL" id="CP068393">
    <property type="protein sequence ID" value="QUC68571.1"/>
    <property type="molecule type" value="Genomic_DNA"/>
</dbReference>
<gene>
    <name evidence="1" type="ORF">JYE49_01755</name>
</gene>
<keyword evidence="1" id="KW-0378">Hydrolase</keyword>
<name>A0AC61MZG2_9FIRM</name>
<dbReference type="Proteomes" id="UP000682782">
    <property type="component" value="Chromosome"/>
</dbReference>
<keyword evidence="2" id="KW-1185">Reference proteome</keyword>
<evidence type="ECO:0000313" key="2">
    <source>
        <dbReference type="Proteomes" id="UP000682782"/>
    </source>
</evidence>
<reference evidence="1" key="1">
    <citation type="submission" date="2021-01" db="EMBL/GenBank/DDBJ databases">
        <title>Complete genome sequence of Clostridiales bacterium R-7.</title>
        <authorList>
            <person name="Mahoney-Kurpe S.C."/>
            <person name="Palevich N."/>
            <person name="Koike S."/>
            <person name="Moon C.D."/>
            <person name="Attwood G.T."/>
        </authorList>
    </citation>
    <scope>NUCLEOTIDE SEQUENCE</scope>
    <source>
        <strain evidence="1">R-7</strain>
    </source>
</reference>
<protein>
    <submittedName>
        <fullName evidence="1">HAD family hydrolase</fullName>
    </submittedName>
</protein>
<accession>A0AC61MZG2</accession>
<sequence length="204" mass="23240">MDGVKWLFFDIGSTLVDETKVYDDIFQKIAVAGGVSVEEVKTRAIGFYKQNKRGHREVIRLLGVDYPEWSPLYEELYPDTMECLRILKKKYKLGIIANQIPGAEKRLEEMGIRRYFDVIVSSAEEGVAKPDPRIFNIALIRAGCTPEQAVMIGDRIDNDIVPAKQMGMKTVWIRQGVGRYWNIQGDCETPGYEVNNLSELLSIF</sequence>
<evidence type="ECO:0000313" key="1">
    <source>
        <dbReference type="EMBL" id="QUC68571.1"/>
    </source>
</evidence>
<organism evidence="1 2">
    <name type="scientific">Aristaeella hokkaidonensis</name>
    <dbReference type="NCBI Taxonomy" id="3046382"/>
    <lineage>
        <taxon>Bacteria</taxon>
        <taxon>Bacillati</taxon>
        <taxon>Bacillota</taxon>
        <taxon>Clostridia</taxon>
        <taxon>Eubacteriales</taxon>
        <taxon>Aristaeellaceae</taxon>
        <taxon>Aristaeella</taxon>
    </lineage>
</organism>